<feature type="compositionally biased region" description="Polar residues" evidence="10">
    <location>
        <begin position="132"/>
        <end position="148"/>
    </location>
</feature>
<evidence type="ECO:0000256" key="8">
    <source>
        <dbReference type="ARBA" id="ARBA00023163"/>
    </source>
</evidence>
<evidence type="ECO:0000256" key="9">
    <source>
        <dbReference type="ARBA" id="ARBA00023242"/>
    </source>
</evidence>
<evidence type="ECO:0000313" key="14">
    <source>
        <dbReference type="Proteomes" id="UP001150538"/>
    </source>
</evidence>
<sequence length="607" mass="69993">MLQLQVDTLIHEFQAPKELDVDVQYSAATSDNELIDDGKHEISSDSDVGAENSIISGMTREASPDLMMTGDESQELSDFDAQTEPSGTEIKELSKNLKLMESISRNEDQEFLDKYKETRSLTVDTEDPNGEDGQSNKGVEVQGVNNCNDGHRSQKYNPKKRHLDQYKRKLKAIPNVHWLPVICYLGMVWLRCPVILGDFYRLVQEERIPFHAAYRQLPRRWRMQCSSEQYYKLRPNFCKGWDYIRFTIGTLTNIYKVEYNIGFPKGNNHLILYTLIQKLKISPNFYMLARRLMEYLKIETTYLLRTSYSPTLRKLPEYCMGAILIIALKLHYAFDGIERFQPSAELGSMPKITEFMEQWIKDFNQELSPAIWGQLGLTNLGKQKEFIDLCHRLLHYNPRHRGKNVRDEACKTFNRLIEDYTTREQKRKTAFQRNTSNASYFEPDLLHIPDTFNSQGYFGLGLASQVADDEQGLQGSNHKNSADKGNQDVFTGIPKIRPQLSNISTLKPICGNQYVLYDELGNFHSEFSMVVARIALMVGCLPNDLVRIVMAFEKQLTEDIDIVSTLVDPQHNPSFSSVMKLSENDISKCKDKLKSSTRKYRIRNQVL</sequence>
<evidence type="ECO:0000259" key="12">
    <source>
        <dbReference type="Pfam" id="PF20645"/>
    </source>
</evidence>
<keyword evidence="14" id="KW-1185">Reference proteome</keyword>
<evidence type="ECO:0000256" key="4">
    <source>
        <dbReference type="ARBA" id="ARBA00022771"/>
    </source>
</evidence>
<comment type="caution">
    <text evidence="13">The sequence shown here is derived from an EMBL/GenBank/DDBJ whole genome shotgun (WGS) entry which is preliminary data.</text>
</comment>
<dbReference type="InterPro" id="IPR048540">
    <property type="entry name" value="Rrn7_cyclin_N"/>
</dbReference>
<feature type="domain" description="Rrn7/TAF1B N-terminal cyclin" evidence="11">
    <location>
        <begin position="154"/>
        <end position="219"/>
    </location>
</feature>
<evidence type="ECO:0000256" key="5">
    <source>
        <dbReference type="ARBA" id="ARBA00022833"/>
    </source>
</evidence>
<dbReference type="EMBL" id="JANBPU010000033">
    <property type="protein sequence ID" value="KAJ1919065.1"/>
    <property type="molecule type" value="Genomic_DNA"/>
</dbReference>
<keyword evidence="8" id="KW-0804">Transcription</keyword>
<dbReference type="GO" id="GO:0008270">
    <property type="term" value="F:zinc ion binding"/>
    <property type="evidence" value="ECO:0007669"/>
    <property type="project" value="UniProtKB-KW"/>
</dbReference>
<feature type="region of interest" description="Disordered" evidence="10">
    <location>
        <begin position="118"/>
        <end position="159"/>
    </location>
</feature>
<dbReference type="InterPro" id="IPR048538">
    <property type="entry name" value="Rrn7_cyclin_C"/>
</dbReference>
<reference evidence="13" key="1">
    <citation type="submission" date="2022-07" db="EMBL/GenBank/DDBJ databases">
        <title>Phylogenomic reconstructions and comparative analyses of Kickxellomycotina fungi.</title>
        <authorList>
            <person name="Reynolds N.K."/>
            <person name="Stajich J.E."/>
            <person name="Barry K."/>
            <person name="Grigoriev I.V."/>
            <person name="Crous P."/>
            <person name="Smith M.E."/>
        </authorList>
    </citation>
    <scope>NUCLEOTIDE SEQUENCE</scope>
    <source>
        <strain evidence="13">NBRC 100468</strain>
    </source>
</reference>
<dbReference type="InterPro" id="IPR033599">
    <property type="entry name" value="TAF1B/Rrn7"/>
</dbReference>
<keyword evidence="9" id="KW-0539">Nucleus</keyword>
<name>A0A9W7ZYB0_9FUNG</name>
<evidence type="ECO:0000313" key="13">
    <source>
        <dbReference type="EMBL" id="KAJ1919065.1"/>
    </source>
</evidence>
<gene>
    <name evidence="13" type="ORF">H4219_002219</name>
</gene>
<dbReference type="GO" id="GO:0042790">
    <property type="term" value="P:nucleolar large rRNA transcription by RNA polymerase I"/>
    <property type="evidence" value="ECO:0007669"/>
    <property type="project" value="TreeGrafter"/>
</dbReference>
<evidence type="ECO:0000256" key="6">
    <source>
        <dbReference type="ARBA" id="ARBA00023015"/>
    </source>
</evidence>
<keyword evidence="6" id="KW-0805">Transcription regulation</keyword>
<keyword evidence="4" id="KW-0863">Zinc-finger</keyword>
<evidence type="ECO:0000259" key="11">
    <source>
        <dbReference type="Pfam" id="PF20644"/>
    </source>
</evidence>
<dbReference type="GO" id="GO:0001164">
    <property type="term" value="F:RNA polymerase I core promoter sequence-specific DNA binding"/>
    <property type="evidence" value="ECO:0007669"/>
    <property type="project" value="InterPro"/>
</dbReference>
<dbReference type="Pfam" id="PF20644">
    <property type="entry name" value="Rrn7_cyclin_N"/>
    <property type="match status" value="1"/>
</dbReference>
<accession>A0A9W7ZYB0</accession>
<keyword evidence="3" id="KW-0479">Metal-binding</keyword>
<dbReference type="PANTHER" id="PTHR31576">
    <property type="entry name" value="TATA BOX-BINDING PROTEIN-ASSOCIATED FACTOR RNA POLYMERASE I SUBUNIT B"/>
    <property type="match status" value="1"/>
</dbReference>
<feature type="region of interest" description="Disordered" evidence="10">
    <location>
        <begin position="469"/>
        <end position="488"/>
    </location>
</feature>
<dbReference type="PANTHER" id="PTHR31576:SF2">
    <property type="entry name" value="TATA BOX-BINDING PROTEIN-ASSOCIATED FACTOR RNA POLYMERASE I SUBUNIT B"/>
    <property type="match status" value="1"/>
</dbReference>
<dbReference type="Proteomes" id="UP001150538">
    <property type="component" value="Unassembled WGS sequence"/>
</dbReference>
<comment type="similarity">
    <text evidence="2">Belongs to the RRN7/TAF1B family.</text>
</comment>
<keyword evidence="5" id="KW-0862">Zinc</keyword>
<keyword evidence="7" id="KW-0238">DNA-binding</keyword>
<proteinExistence type="inferred from homology"/>
<dbReference type="AlphaFoldDB" id="A0A9W7ZYB0"/>
<dbReference type="OrthoDB" id="428577at2759"/>
<protein>
    <submittedName>
        <fullName evidence="13">Uncharacterized protein</fullName>
    </submittedName>
</protein>
<comment type="subcellular location">
    <subcellularLocation>
        <location evidence="1">Nucleus</location>
        <location evidence="1">Nucleolus</location>
    </subcellularLocation>
</comment>
<evidence type="ECO:0000256" key="7">
    <source>
        <dbReference type="ARBA" id="ARBA00023125"/>
    </source>
</evidence>
<evidence type="ECO:0000256" key="1">
    <source>
        <dbReference type="ARBA" id="ARBA00004604"/>
    </source>
</evidence>
<organism evidence="13 14">
    <name type="scientific">Mycoemilia scoparia</name>
    <dbReference type="NCBI Taxonomy" id="417184"/>
    <lineage>
        <taxon>Eukaryota</taxon>
        <taxon>Fungi</taxon>
        <taxon>Fungi incertae sedis</taxon>
        <taxon>Zoopagomycota</taxon>
        <taxon>Kickxellomycotina</taxon>
        <taxon>Kickxellomycetes</taxon>
        <taxon>Kickxellales</taxon>
        <taxon>Kickxellaceae</taxon>
        <taxon>Mycoemilia</taxon>
    </lineage>
</organism>
<dbReference type="Pfam" id="PF20645">
    <property type="entry name" value="Rrn7_cyclin_C"/>
    <property type="match status" value="1"/>
</dbReference>
<dbReference type="GO" id="GO:0070860">
    <property type="term" value="C:RNA polymerase I core factor complex"/>
    <property type="evidence" value="ECO:0007669"/>
    <property type="project" value="InterPro"/>
</dbReference>
<evidence type="ECO:0000256" key="2">
    <source>
        <dbReference type="ARBA" id="ARBA00006899"/>
    </source>
</evidence>
<feature type="domain" description="Rrn7/TAF1B C-terminal cyclin" evidence="12">
    <location>
        <begin position="247"/>
        <end position="353"/>
    </location>
</feature>
<evidence type="ECO:0000256" key="3">
    <source>
        <dbReference type="ARBA" id="ARBA00022723"/>
    </source>
</evidence>
<evidence type="ECO:0000256" key="10">
    <source>
        <dbReference type="SAM" id="MobiDB-lite"/>
    </source>
</evidence>